<dbReference type="EMBL" id="JBHSPH010000005">
    <property type="protein sequence ID" value="MFC5863535.1"/>
    <property type="molecule type" value="Genomic_DNA"/>
</dbReference>
<evidence type="ECO:0000259" key="1">
    <source>
        <dbReference type="Pfam" id="PF00557"/>
    </source>
</evidence>
<protein>
    <submittedName>
        <fullName evidence="2">M24 family metallopeptidase</fullName>
    </submittedName>
</protein>
<evidence type="ECO:0000313" key="3">
    <source>
        <dbReference type="Proteomes" id="UP001596091"/>
    </source>
</evidence>
<feature type="domain" description="Peptidase M24" evidence="1">
    <location>
        <begin position="18"/>
        <end position="183"/>
    </location>
</feature>
<dbReference type="Proteomes" id="UP001596091">
    <property type="component" value="Unassembled WGS sequence"/>
</dbReference>
<dbReference type="InterPro" id="IPR036005">
    <property type="entry name" value="Creatinase/aminopeptidase-like"/>
</dbReference>
<dbReference type="SUPFAM" id="SSF55920">
    <property type="entry name" value="Creatinase/aminopeptidase"/>
    <property type="match status" value="1"/>
</dbReference>
<dbReference type="Pfam" id="PF00557">
    <property type="entry name" value="Peptidase_M24"/>
    <property type="match status" value="1"/>
</dbReference>
<dbReference type="CDD" id="cd01066">
    <property type="entry name" value="APP_MetAP"/>
    <property type="match status" value="1"/>
</dbReference>
<evidence type="ECO:0000313" key="2">
    <source>
        <dbReference type="EMBL" id="MFC5863535.1"/>
    </source>
</evidence>
<organism evidence="2 3">
    <name type="scientific">Acidicapsa dinghuensis</name>
    <dbReference type="NCBI Taxonomy" id="2218256"/>
    <lineage>
        <taxon>Bacteria</taxon>
        <taxon>Pseudomonadati</taxon>
        <taxon>Acidobacteriota</taxon>
        <taxon>Terriglobia</taxon>
        <taxon>Terriglobales</taxon>
        <taxon>Acidobacteriaceae</taxon>
        <taxon>Acidicapsa</taxon>
    </lineage>
</organism>
<sequence length="236" mass="26704">MSDETLQIDASEEQRVTELRNAQIKAEQLFNEIESQNIIRAGITESQVNAAIYALAEKMFGILTYWHKRIVRAGKNTLAPYAENPPDLLIQEDDILFLDLGPVFENWEADFGRTFVIGSDPAKLKLCDDVGAAFAEGKRYFHQHPDITANQLFAHATSLAAKYGWDFGGPIAGHLIGQFPHEKISGDKITLYVHPDSNLPMHSLDEKGQKRHWILEIHFVDREREIGGFFEELLTV</sequence>
<gene>
    <name evidence="2" type="ORF">ACFPT7_14610</name>
</gene>
<dbReference type="InterPro" id="IPR000994">
    <property type="entry name" value="Pept_M24"/>
</dbReference>
<accession>A0ABW1EHQ0</accession>
<keyword evidence="3" id="KW-1185">Reference proteome</keyword>
<reference evidence="3" key="1">
    <citation type="journal article" date="2019" name="Int. J. Syst. Evol. Microbiol.">
        <title>The Global Catalogue of Microorganisms (GCM) 10K type strain sequencing project: providing services to taxonomists for standard genome sequencing and annotation.</title>
        <authorList>
            <consortium name="The Broad Institute Genomics Platform"/>
            <consortium name="The Broad Institute Genome Sequencing Center for Infectious Disease"/>
            <person name="Wu L."/>
            <person name="Ma J."/>
        </authorList>
    </citation>
    <scope>NUCLEOTIDE SEQUENCE [LARGE SCALE GENOMIC DNA]</scope>
    <source>
        <strain evidence="3">JCM 4087</strain>
    </source>
</reference>
<comment type="caution">
    <text evidence="2">The sequence shown here is derived from an EMBL/GenBank/DDBJ whole genome shotgun (WGS) entry which is preliminary data.</text>
</comment>
<name>A0ABW1EHQ0_9BACT</name>
<dbReference type="Gene3D" id="3.90.230.10">
    <property type="entry name" value="Creatinase/methionine aminopeptidase superfamily"/>
    <property type="match status" value="1"/>
</dbReference>
<dbReference type="RefSeq" id="WP_263340298.1">
    <property type="nucleotide sequence ID" value="NZ_JAGSYH010000005.1"/>
</dbReference>
<proteinExistence type="predicted"/>